<keyword evidence="2" id="KW-0804">Transcription</keyword>
<dbReference type="AlphaFoldDB" id="A0A4D6HA70"/>
<dbReference type="PANTHER" id="PTHR34236:SF1">
    <property type="entry name" value="DIMETHYL SULFOXIDE REDUCTASE TRANSCRIPTIONAL ACTIVATOR"/>
    <property type="match status" value="1"/>
</dbReference>
<dbReference type="KEGG" id="hsn:DV733_06265"/>
<dbReference type="InterPro" id="IPR031803">
    <property type="entry name" value="BAT_GAF/HTH-assoc"/>
</dbReference>
<evidence type="ECO:0000256" key="1">
    <source>
        <dbReference type="ARBA" id="ARBA00023015"/>
    </source>
</evidence>
<protein>
    <submittedName>
        <fullName evidence="5">Helix-turn-helix domain-containing protein</fullName>
    </submittedName>
</protein>
<dbReference type="EMBL" id="CP031310">
    <property type="protein sequence ID" value="QCC50873.1"/>
    <property type="molecule type" value="Genomic_DNA"/>
</dbReference>
<dbReference type="InterPro" id="IPR007050">
    <property type="entry name" value="HTH_bacterioopsin"/>
</dbReference>
<evidence type="ECO:0000313" key="5">
    <source>
        <dbReference type="EMBL" id="QCC50873.1"/>
    </source>
</evidence>
<keyword evidence="1" id="KW-0805">Transcription regulation</keyword>
<reference evidence="5 6" key="1">
    <citation type="journal article" date="2019" name="Nat. Commun.">
        <title>A new type of DNA phosphorothioation-based antiviral system in archaea.</title>
        <authorList>
            <person name="Xiong L."/>
            <person name="Liu S."/>
            <person name="Chen S."/>
            <person name="Xiao Y."/>
            <person name="Zhu B."/>
            <person name="Gao Y."/>
            <person name="Zhang Y."/>
            <person name="Chen B."/>
            <person name="Luo J."/>
            <person name="Deng Z."/>
            <person name="Chen X."/>
            <person name="Wang L."/>
            <person name="Chen S."/>
        </authorList>
    </citation>
    <scope>NUCLEOTIDE SEQUENCE [LARGE SCALE GENOMIC DNA]</scope>
    <source>
        <strain evidence="5 6">CBA1105</strain>
    </source>
</reference>
<feature type="domain" description="Bacterioopsin transcriptional activator GAF and HTH associated" evidence="4">
    <location>
        <begin position="18"/>
        <end position="151"/>
    </location>
</feature>
<evidence type="ECO:0000259" key="4">
    <source>
        <dbReference type="Pfam" id="PF15915"/>
    </source>
</evidence>
<dbReference type="Pfam" id="PF04967">
    <property type="entry name" value="HTH_10"/>
    <property type="match status" value="1"/>
</dbReference>
<evidence type="ECO:0000259" key="3">
    <source>
        <dbReference type="Pfam" id="PF04967"/>
    </source>
</evidence>
<dbReference type="OrthoDB" id="202021at2157"/>
<dbReference type="Pfam" id="PF15915">
    <property type="entry name" value="BAT"/>
    <property type="match status" value="1"/>
</dbReference>
<dbReference type="PANTHER" id="PTHR34236">
    <property type="entry name" value="DIMETHYL SULFOXIDE REDUCTASE TRANSCRIPTIONAL ACTIVATOR"/>
    <property type="match status" value="1"/>
</dbReference>
<gene>
    <name evidence="5" type="ORF">DV733_06265</name>
</gene>
<name>A0A4D6HA70_9EURY</name>
<feature type="domain" description="HTH bat-type" evidence="3">
    <location>
        <begin position="153"/>
        <end position="204"/>
    </location>
</feature>
<sequence>MSLVAEIEVSGPPIELTAVSTEYPAVDIEIERFRWDDGTIHWFLWASGERLDRVTQAFEALPSALDVGLVSGGTNRRLYRVTMAGKVDDVPADVLLDGALVSGQVRPNCLRLVGHVSGRNVLTGLWKFLRSNEISVEVLRLSHGTAKEDTGRLTEPQFEALVTAYEMGYFDESERVTQDEVATELGISRSSFSERLRRAQHHLVEAQLGVT</sequence>
<organism evidence="5 6">
    <name type="scientific">Halapricum salinum</name>
    <dbReference type="NCBI Taxonomy" id="1457250"/>
    <lineage>
        <taxon>Archaea</taxon>
        <taxon>Methanobacteriati</taxon>
        <taxon>Methanobacteriota</taxon>
        <taxon>Stenosarchaea group</taxon>
        <taxon>Halobacteria</taxon>
        <taxon>Halobacteriales</taxon>
        <taxon>Haloarculaceae</taxon>
        <taxon>Halapricum</taxon>
    </lineage>
</organism>
<evidence type="ECO:0000256" key="2">
    <source>
        <dbReference type="ARBA" id="ARBA00023163"/>
    </source>
</evidence>
<dbReference type="STRING" id="1457250.GCA_000755225_00234"/>
<dbReference type="Proteomes" id="UP000296706">
    <property type="component" value="Chromosome"/>
</dbReference>
<evidence type="ECO:0000313" key="6">
    <source>
        <dbReference type="Proteomes" id="UP000296706"/>
    </source>
</evidence>
<proteinExistence type="predicted"/>
<keyword evidence="6" id="KW-1185">Reference proteome</keyword>
<dbReference type="GeneID" id="39847451"/>
<dbReference type="RefSeq" id="WP_049995570.1">
    <property type="nucleotide sequence ID" value="NZ_CP031310.1"/>
</dbReference>
<accession>A0A4D6HA70</accession>